<dbReference type="KEGG" id="lcf:108883533"/>
<dbReference type="Proteomes" id="UP000694890">
    <property type="component" value="Linkage group LG4"/>
</dbReference>
<keyword evidence="3 5" id="KW-0732">Signal</keyword>
<dbReference type="PANTHER" id="PTHR22923">
    <property type="entry name" value="CEREBELLIN-RELATED"/>
    <property type="match status" value="1"/>
</dbReference>
<dbReference type="SMART" id="SM00110">
    <property type="entry name" value="C1Q"/>
    <property type="match status" value="1"/>
</dbReference>
<dbReference type="PANTHER" id="PTHR22923:SF102">
    <property type="entry name" value="CEREBELLIN 13-RELATED"/>
    <property type="match status" value="1"/>
</dbReference>
<dbReference type="InterPro" id="IPR050822">
    <property type="entry name" value="Cerebellin_Synaptic_Org"/>
</dbReference>
<evidence type="ECO:0000313" key="7">
    <source>
        <dbReference type="Ensembl" id="ENSLCAP00010033508.1"/>
    </source>
</evidence>
<name>A0A4W6E4M6_LATCA</name>
<sequence>MKTSVAVLGLSLFYLSVAEVLQLDQQAEDMNKTESASIQPACPCAGDMTESQKNYNQLVWTLRELEAKLQNTEKQLQNLRIEAQGNKVAFGASIGNVGNIGPFNTEITLTYKNVYSNTGAYNPSTGIFTAPVKGVYYFSFSGHNISSKPMGLRLMKNGAQMVTVYNHPAGSRYETATNGITLQLKVGDQVYMRLRANTWIFDNANNHSTFIGHLLFPL</sequence>
<dbReference type="PROSITE" id="PS50871">
    <property type="entry name" value="C1Q"/>
    <property type="match status" value="1"/>
</dbReference>
<keyword evidence="4" id="KW-0175">Coiled coil</keyword>
<dbReference type="GeneID" id="108883533"/>
<feature type="chain" id="PRO_5044613302" evidence="5">
    <location>
        <begin position="19"/>
        <end position="218"/>
    </location>
</feature>
<evidence type="ECO:0000259" key="6">
    <source>
        <dbReference type="PROSITE" id="PS50871"/>
    </source>
</evidence>
<reference evidence="9" key="2">
    <citation type="submission" date="2025-04" db="UniProtKB">
        <authorList>
            <consortium name="RefSeq"/>
        </authorList>
    </citation>
    <scope>IDENTIFICATION</scope>
    <source>
        <tissue evidence="9">Brain</tissue>
    </source>
</reference>
<dbReference type="RefSeq" id="XP_018532329.1">
    <property type="nucleotide sequence ID" value="XM_018676813.2"/>
</dbReference>
<dbReference type="GeneTree" id="ENSGT00950000183116"/>
<dbReference type="Proteomes" id="UP000314980">
    <property type="component" value="Unassembled WGS sequence"/>
</dbReference>
<dbReference type="Ensembl" id="ENSLCAT00010034302.1">
    <property type="protein sequence ID" value="ENSLCAP00010033508.1"/>
    <property type="gene ID" value="ENSLCAG00010015747.1"/>
</dbReference>
<organism evidence="7 8">
    <name type="scientific">Lates calcarifer</name>
    <name type="common">Barramundi</name>
    <name type="synonym">Holocentrus calcarifer</name>
    <dbReference type="NCBI Taxonomy" id="8187"/>
    <lineage>
        <taxon>Eukaryota</taxon>
        <taxon>Metazoa</taxon>
        <taxon>Chordata</taxon>
        <taxon>Craniata</taxon>
        <taxon>Vertebrata</taxon>
        <taxon>Euteleostomi</taxon>
        <taxon>Actinopterygii</taxon>
        <taxon>Neopterygii</taxon>
        <taxon>Teleostei</taxon>
        <taxon>Neoteleostei</taxon>
        <taxon>Acanthomorphata</taxon>
        <taxon>Carangaria</taxon>
        <taxon>Carangaria incertae sedis</taxon>
        <taxon>Centropomidae</taxon>
        <taxon>Lates</taxon>
    </lineage>
</organism>
<dbReference type="PRINTS" id="PR00007">
    <property type="entry name" value="COMPLEMNTC1Q"/>
</dbReference>
<evidence type="ECO:0000256" key="2">
    <source>
        <dbReference type="ARBA" id="ARBA00022525"/>
    </source>
</evidence>
<feature type="signal peptide" evidence="5">
    <location>
        <begin position="1"/>
        <end position="18"/>
    </location>
</feature>
<keyword evidence="8" id="KW-1185">Reference proteome</keyword>
<keyword evidence="2" id="KW-0964">Secreted</keyword>
<dbReference type="Pfam" id="PF00386">
    <property type="entry name" value="C1q"/>
    <property type="match status" value="1"/>
</dbReference>
<protein>
    <submittedName>
        <fullName evidence="9">Complement C1q-like protein 2</fullName>
    </submittedName>
</protein>
<dbReference type="SUPFAM" id="SSF49842">
    <property type="entry name" value="TNF-like"/>
    <property type="match status" value="1"/>
</dbReference>
<dbReference type="InterPro" id="IPR008983">
    <property type="entry name" value="Tumour_necrosis_fac-like_dom"/>
</dbReference>
<reference evidence="8" key="1">
    <citation type="submission" date="2015-09" db="EMBL/GenBank/DDBJ databases">
        <authorList>
            <person name="Sai Rama Sridatta P."/>
        </authorList>
    </citation>
    <scope>NUCLEOTIDE SEQUENCE [LARGE SCALE GENOMIC DNA]</scope>
</reference>
<accession>A0A4W6E4M6</accession>
<dbReference type="AlphaFoldDB" id="A0A4W6E4M6"/>
<evidence type="ECO:0000313" key="8">
    <source>
        <dbReference type="Proteomes" id="UP000314980"/>
    </source>
</evidence>
<evidence type="ECO:0000256" key="3">
    <source>
        <dbReference type="ARBA" id="ARBA00022729"/>
    </source>
</evidence>
<dbReference type="InterPro" id="IPR001073">
    <property type="entry name" value="C1q_dom"/>
</dbReference>
<comment type="subcellular location">
    <subcellularLocation>
        <location evidence="1">Secreted</location>
    </subcellularLocation>
</comment>
<dbReference type="Gene3D" id="2.60.120.40">
    <property type="match status" value="1"/>
</dbReference>
<gene>
    <name evidence="7 9" type="primary">LOC108883533</name>
</gene>
<evidence type="ECO:0000256" key="5">
    <source>
        <dbReference type="SAM" id="SignalP"/>
    </source>
</evidence>
<proteinExistence type="predicted"/>
<feature type="coiled-coil region" evidence="4">
    <location>
        <begin position="48"/>
        <end position="89"/>
    </location>
</feature>
<evidence type="ECO:0000313" key="9">
    <source>
        <dbReference type="RefSeq" id="XP_018532329.1"/>
    </source>
</evidence>
<dbReference type="GO" id="GO:0005576">
    <property type="term" value="C:extracellular region"/>
    <property type="evidence" value="ECO:0007669"/>
    <property type="project" value="UniProtKB-SubCell"/>
</dbReference>
<feature type="domain" description="C1q" evidence="6">
    <location>
        <begin position="83"/>
        <end position="218"/>
    </location>
</feature>
<evidence type="ECO:0000256" key="4">
    <source>
        <dbReference type="SAM" id="Coils"/>
    </source>
</evidence>
<dbReference type="OrthoDB" id="6154955at2759"/>
<evidence type="ECO:0000256" key="1">
    <source>
        <dbReference type="ARBA" id="ARBA00004613"/>
    </source>
</evidence>
<reference evidence="7" key="3">
    <citation type="submission" date="2025-05" db="UniProtKB">
        <authorList>
            <consortium name="Ensembl"/>
        </authorList>
    </citation>
    <scope>IDENTIFICATION</scope>
</reference>